<feature type="transmembrane region" description="Helical" evidence="1">
    <location>
        <begin position="67"/>
        <end position="89"/>
    </location>
</feature>
<name>A0ABP8KCZ5_9MICO</name>
<proteinExistence type="predicted"/>
<reference evidence="3" key="1">
    <citation type="journal article" date="2019" name="Int. J. Syst. Evol. Microbiol.">
        <title>The Global Catalogue of Microorganisms (GCM) 10K type strain sequencing project: providing services to taxonomists for standard genome sequencing and annotation.</title>
        <authorList>
            <consortium name="The Broad Institute Genomics Platform"/>
            <consortium name="The Broad Institute Genome Sequencing Center for Infectious Disease"/>
            <person name="Wu L."/>
            <person name="Ma J."/>
        </authorList>
    </citation>
    <scope>NUCLEOTIDE SEQUENCE [LARGE SCALE GENOMIC DNA]</scope>
    <source>
        <strain evidence="3">JCM 17809</strain>
    </source>
</reference>
<accession>A0ABP8KCZ5</accession>
<organism evidence="2 3">
    <name type="scientific">Fodinibacter luteus</name>
    <dbReference type="NCBI Taxonomy" id="552064"/>
    <lineage>
        <taxon>Bacteria</taxon>
        <taxon>Bacillati</taxon>
        <taxon>Actinomycetota</taxon>
        <taxon>Actinomycetes</taxon>
        <taxon>Micrococcales</taxon>
        <taxon>Intrasporangiaceae</taxon>
        <taxon>Fodinibacter (ex Wang et al. 2009)</taxon>
    </lineage>
</organism>
<evidence type="ECO:0000256" key="1">
    <source>
        <dbReference type="SAM" id="Phobius"/>
    </source>
</evidence>
<evidence type="ECO:0000313" key="2">
    <source>
        <dbReference type="EMBL" id="GAA4404343.1"/>
    </source>
</evidence>
<keyword evidence="3" id="KW-1185">Reference proteome</keyword>
<protein>
    <recommendedName>
        <fullName evidence="4">Integral membrane protein</fullName>
    </recommendedName>
</protein>
<evidence type="ECO:0008006" key="4">
    <source>
        <dbReference type="Google" id="ProtNLM"/>
    </source>
</evidence>
<comment type="caution">
    <text evidence="2">The sequence shown here is derived from an EMBL/GenBank/DDBJ whole genome shotgun (WGS) entry which is preliminary data.</text>
</comment>
<keyword evidence="1" id="KW-0472">Membrane</keyword>
<gene>
    <name evidence="2" type="ORF">GCM10023168_16870</name>
</gene>
<dbReference type="EMBL" id="BAABGM010000011">
    <property type="protein sequence ID" value="GAA4404343.1"/>
    <property type="molecule type" value="Genomic_DNA"/>
</dbReference>
<sequence length="156" mass="16010">MTPPVTQGRDAWQVPDVAALRPLRPRRARWADVLLHRRRLVAAAGLFPLVLWAARTSLPPSLPLTPGWWVVLSAVALLSALALATYVPLARTDDRPGERPGASPCAAAAVVFVVLAGPALGAATGSPLSGAPALLLAAMGLGQRLLGAPACGPAGR</sequence>
<keyword evidence="1" id="KW-0812">Transmembrane</keyword>
<keyword evidence="1" id="KW-1133">Transmembrane helix</keyword>
<dbReference type="Proteomes" id="UP001500945">
    <property type="component" value="Unassembled WGS sequence"/>
</dbReference>
<dbReference type="RefSeq" id="WP_345204593.1">
    <property type="nucleotide sequence ID" value="NZ_BAABGM010000011.1"/>
</dbReference>
<feature type="transmembrane region" description="Helical" evidence="1">
    <location>
        <begin position="39"/>
        <end position="55"/>
    </location>
</feature>
<feature type="transmembrane region" description="Helical" evidence="1">
    <location>
        <begin position="101"/>
        <end position="122"/>
    </location>
</feature>
<evidence type="ECO:0000313" key="3">
    <source>
        <dbReference type="Proteomes" id="UP001500945"/>
    </source>
</evidence>